<dbReference type="PANTHER" id="PTHR47495:SF2">
    <property type="entry name" value="ALDEHYDE DEHYDROGENASE"/>
    <property type="match status" value="1"/>
</dbReference>
<dbReference type="SUPFAM" id="SSF56003">
    <property type="entry name" value="Molybdenum cofactor-binding domain"/>
    <property type="match status" value="1"/>
</dbReference>
<dbReference type="EMBL" id="VBAO01000205">
    <property type="protein sequence ID" value="TMI80676.1"/>
    <property type="molecule type" value="Genomic_DNA"/>
</dbReference>
<dbReference type="AlphaFoldDB" id="A0A537JC72"/>
<dbReference type="PANTHER" id="PTHR47495">
    <property type="entry name" value="ALDEHYDE DEHYDROGENASE"/>
    <property type="match status" value="1"/>
</dbReference>
<organism evidence="1 2">
    <name type="scientific">Candidatus Segetimicrobium genomatis</name>
    <dbReference type="NCBI Taxonomy" id="2569760"/>
    <lineage>
        <taxon>Bacteria</taxon>
        <taxon>Bacillati</taxon>
        <taxon>Candidatus Sysuimicrobiota</taxon>
        <taxon>Candidatus Sysuimicrobiia</taxon>
        <taxon>Candidatus Sysuimicrobiales</taxon>
        <taxon>Candidatus Segetimicrobiaceae</taxon>
        <taxon>Candidatus Segetimicrobium</taxon>
    </lineage>
</organism>
<dbReference type="Gene3D" id="3.30.365.10">
    <property type="entry name" value="Aldehyde oxidase/xanthine dehydrogenase, molybdopterin binding domain"/>
    <property type="match status" value="1"/>
</dbReference>
<name>A0A537JC72_9BACT</name>
<feature type="non-terminal residue" evidence="1">
    <location>
        <position position="1"/>
    </location>
</feature>
<dbReference type="InterPro" id="IPR037165">
    <property type="entry name" value="AldOxase/xan_DH_Mopterin-bd_sf"/>
</dbReference>
<proteinExistence type="predicted"/>
<evidence type="ECO:0000313" key="1">
    <source>
        <dbReference type="EMBL" id="TMI80676.1"/>
    </source>
</evidence>
<protein>
    <submittedName>
        <fullName evidence="1">Nicotinate dehydrogenase medium molybdopterin subunit</fullName>
    </submittedName>
</protein>
<comment type="caution">
    <text evidence="1">The sequence shown here is derived from an EMBL/GenBank/DDBJ whole genome shotgun (WGS) entry which is preliminary data.</text>
</comment>
<reference evidence="1 2" key="1">
    <citation type="journal article" date="2019" name="Nat. Microbiol.">
        <title>Mediterranean grassland soil C-N compound turnover is dependent on rainfall and depth, and is mediated by genomically divergent microorganisms.</title>
        <authorList>
            <person name="Diamond S."/>
            <person name="Andeer P.F."/>
            <person name="Li Z."/>
            <person name="Crits-Christoph A."/>
            <person name="Burstein D."/>
            <person name="Anantharaman K."/>
            <person name="Lane K.R."/>
            <person name="Thomas B.C."/>
            <person name="Pan C."/>
            <person name="Northen T.R."/>
            <person name="Banfield J.F."/>
        </authorList>
    </citation>
    <scope>NUCLEOTIDE SEQUENCE [LARGE SCALE GENOMIC DNA]</scope>
    <source>
        <strain evidence="1">NP_7</strain>
    </source>
</reference>
<dbReference type="InterPro" id="IPR052516">
    <property type="entry name" value="N-heterocyclic_Hydroxylase"/>
</dbReference>
<dbReference type="GO" id="GO:0016491">
    <property type="term" value="F:oxidoreductase activity"/>
    <property type="evidence" value="ECO:0007669"/>
    <property type="project" value="InterPro"/>
</dbReference>
<gene>
    <name evidence="1" type="ORF">E6H04_08245</name>
</gene>
<evidence type="ECO:0000313" key="2">
    <source>
        <dbReference type="Proteomes" id="UP000320048"/>
    </source>
</evidence>
<accession>A0A537JC72</accession>
<dbReference type="Proteomes" id="UP000320048">
    <property type="component" value="Unassembled WGS sequence"/>
</dbReference>
<sequence length="70" mass="7036">SLDVPDVEPLIIESGEGKGPFGARGIGEPPIGPPAAAIANAIEDAVGVRITELPITPERVARALGVLGDL</sequence>